<proteinExistence type="predicted"/>
<protein>
    <submittedName>
        <fullName evidence="1">Uncharacterized protein</fullName>
    </submittedName>
</protein>
<gene>
    <name evidence="1" type="ORF">CPAG_06508</name>
</gene>
<dbReference type="AlphaFoldDB" id="A0A0J6FB07"/>
<reference evidence="2" key="2">
    <citation type="journal article" date="2009" name="Genome Res.">
        <title>Comparative genomic analyses of the human fungal pathogens Coccidioides and their relatives.</title>
        <authorList>
            <person name="Sharpton T.J."/>
            <person name="Stajich J.E."/>
            <person name="Rounsley S.D."/>
            <person name="Gardner M.J."/>
            <person name="Wortman J.R."/>
            <person name="Jordar V.S."/>
            <person name="Maiti R."/>
            <person name="Kodira C.D."/>
            <person name="Neafsey D.E."/>
            <person name="Zeng Q."/>
            <person name="Hung C.-Y."/>
            <person name="McMahan C."/>
            <person name="Muszewska A."/>
            <person name="Grynberg M."/>
            <person name="Mandel M.A."/>
            <person name="Kellner E.M."/>
            <person name="Barker B.M."/>
            <person name="Galgiani J.N."/>
            <person name="Orbach M.J."/>
            <person name="Kirkland T.N."/>
            <person name="Cole G.T."/>
            <person name="Henn M.R."/>
            <person name="Birren B.W."/>
            <person name="Taylor J.W."/>
        </authorList>
    </citation>
    <scope>NUCLEOTIDE SEQUENCE [LARGE SCALE GENOMIC DNA]</scope>
    <source>
        <strain evidence="2">RMSCC 3488</strain>
    </source>
</reference>
<evidence type="ECO:0000313" key="2">
    <source>
        <dbReference type="Proteomes" id="UP000054567"/>
    </source>
</evidence>
<reference evidence="1 2" key="1">
    <citation type="submission" date="2007-06" db="EMBL/GenBank/DDBJ databases">
        <title>The Genome Sequence of Coccidioides posadasii RMSCC_3488.</title>
        <authorList>
            <consortium name="Coccidioides Genome Resources Consortium"/>
            <consortium name="The Broad Institute Genome Sequencing Platform"/>
            <person name="Henn M.R."/>
            <person name="Sykes S."/>
            <person name="Young S."/>
            <person name="Jaffe D."/>
            <person name="Berlin A."/>
            <person name="Alvarez P."/>
            <person name="Butler J."/>
            <person name="Gnerre S."/>
            <person name="Grabherr M."/>
            <person name="Mauceli E."/>
            <person name="Brockman W."/>
            <person name="Kodira C."/>
            <person name="Alvarado L."/>
            <person name="Zeng Q."/>
            <person name="Crawford M."/>
            <person name="Antoine C."/>
            <person name="Devon K."/>
            <person name="Galgiani J."/>
            <person name="Orsborn K."/>
            <person name="Lewis M.L."/>
            <person name="Nusbaum C."/>
            <person name="Galagan J."/>
            <person name="Birren B."/>
        </authorList>
    </citation>
    <scope>NUCLEOTIDE SEQUENCE [LARGE SCALE GENOMIC DNA]</scope>
    <source>
        <strain evidence="1 2">RMSCC 3488</strain>
    </source>
</reference>
<dbReference type="Proteomes" id="UP000054567">
    <property type="component" value="Unassembled WGS sequence"/>
</dbReference>
<name>A0A0J6FB07_COCPO</name>
<accession>A0A0J6FB07</accession>
<evidence type="ECO:0000313" key="1">
    <source>
        <dbReference type="EMBL" id="KMM70196.1"/>
    </source>
</evidence>
<dbReference type="EMBL" id="DS268112">
    <property type="protein sequence ID" value="KMM70196.1"/>
    <property type="molecule type" value="Genomic_DNA"/>
</dbReference>
<organism evidence="1 2">
    <name type="scientific">Coccidioides posadasii RMSCC 3488</name>
    <dbReference type="NCBI Taxonomy" id="454284"/>
    <lineage>
        <taxon>Eukaryota</taxon>
        <taxon>Fungi</taxon>
        <taxon>Dikarya</taxon>
        <taxon>Ascomycota</taxon>
        <taxon>Pezizomycotina</taxon>
        <taxon>Eurotiomycetes</taxon>
        <taxon>Eurotiomycetidae</taxon>
        <taxon>Onygenales</taxon>
        <taxon>Onygenaceae</taxon>
        <taxon>Coccidioides</taxon>
    </lineage>
</organism>
<dbReference type="VEuPathDB" id="FungiDB:CPAG_06508"/>
<reference evidence="2" key="3">
    <citation type="journal article" date="2010" name="Genome Res.">
        <title>Population genomic sequencing of Coccidioides fungi reveals recent hybridization and transposon control.</title>
        <authorList>
            <person name="Neafsey D.E."/>
            <person name="Barker B.M."/>
            <person name="Sharpton T.J."/>
            <person name="Stajich J.E."/>
            <person name="Park D.J."/>
            <person name="Whiston E."/>
            <person name="Hung C.-Y."/>
            <person name="McMahan C."/>
            <person name="White J."/>
            <person name="Sykes S."/>
            <person name="Heiman D."/>
            <person name="Young S."/>
            <person name="Zeng Q."/>
            <person name="Abouelleil A."/>
            <person name="Aftuck L."/>
            <person name="Bessette D."/>
            <person name="Brown A."/>
            <person name="FitzGerald M."/>
            <person name="Lui A."/>
            <person name="Macdonald J.P."/>
            <person name="Priest M."/>
            <person name="Orbach M.J."/>
            <person name="Galgiani J.N."/>
            <person name="Kirkland T.N."/>
            <person name="Cole G.T."/>
            <person name="Birren B.W."/>
            <person name="Henn M.R."/>
            <person name="Taylor J.W."/>
            <person name="Rounsley S.D."/>
        </authorList>
    </citation>
    <scope>NUCLEOTIDE SEQUENCE [LARGE SCALE GENOMIC DNA]</scope>
    <source>
        <strain evidence="2">RMSCC 3488</strain>
    </source>
</reference>
<sequence length="109" mass="12140">MSGSTGETVSAWVRASFELKFSRDGSVMEKHRVSSACMPRHWASRVLKQERGEGLNRDAPRILTIRFDILYAGQGALHAQGLQEELDKDQISSDHCSTHVDNTRSALLV</sequence>